<dbReference type="PANTHER" id="PTHR32071:SF57">
    <property type="entry name" value="C4-DICARBOXYLATE TRANSPORT TRANSCRIPTIONAL REGULATORY PROTEIN DCTD"/>
    <property type="match status" value="1"/>
</dbReference>
<dbReference type="Pfam" id="PF25601">
    <property type="entry name" value="AAA_lid_14"/>
    <property type="match status" value="1"/>
</dbReference>
<dbReference type="Gene3D" id="1.10.10.60">
    <property type="entry name" value="Homeodomain-like"/>
    <property type="match status" value="1"/>
</dbReference>
<dbReference type="PANTHER" id="PTHR32071">
    <property type="entry name" value="TRANSCRIPTIONAL REGULATORY PROTEIN"/>
    <property type="match status" value="1"/>
</dbReference>
<dbReference type="PRINTS" id="PR01590">
    <property type="entry name" value="HTHFIS"/>
</dbReference>
<evidence type="ECO:0000313" key="7">
    <source>
        <dbReference type="EMBL" id="GAA0748294.1"/>
    </source>
</evidence>
<dbReference type="InterPro" id="IPR003593">
    <property type="entry name" value="AAA+_ATPase"/>
</dbReference>
<evidence type="ECO:0000256" key="2">
    <source>
        <dbReference type="ARBA" id="ARBA00022840"/>
    </source>
</evidence>
<proteinExistence type="predicted"/>
<dbReference type="EMBL" id="BAAACG010000019">
    <property type="protein sequence ID" value="GAA0748294.1"/>
    <property type="molecule type" value="Genomic_DNA"/>
</dbReference>
<dbReference type="SUPFAM" id="SSF52540">
    <property type="entry name" value="P-loop containing nucleoside triphosphate hydrolases"/>
    <property type="match status" value="1"/>
</dbReference>
<evidence type="ECO:0000313" key="8">
    <source>
        <dbReference type="Proteomes" id="UP001501510"/>
    </source>
</evidence>
<dbReference type="SMART" id="SM00382">
    <property type="entry name" value="AAA"/>
    <property type="match status" value="1"/>
</dbReference>
<evidence type="ECO:0000259" key="6">
    <source>
        <dbReference type="PROSITE" id="PS50045"/>
    </source>
</evidence>
<keyword evidence="3" id="KW-0805">Transcription regulation</keyword>
<reference evidence="8" key="1">
    <citation type="journal article" date="2019" name="Int. J. Syst. Evol. Microbiol.">
        <title>The Global Catalogue of Microorganisms (GCM) 10K type strain sequencing project: providing services to taxonomists for standard genome sequencing and annotation.</title>
        <authorList>
            <consortium name="The Broad Institute Genomics Platform"/>
            <consortium name="The Broad Institute Genome Sequencing Center for Infectious Disease"/>
            <person name="Wu L."/>
            <person name="Ma J."/>
        </authorList>
    </citation>
    <scope>NUCLEOTIDE SEQUENCE [LARGE SCALE GENOMIC DNA]</scope>
    <source>
        <strain evidence="8">JCM 1407</strain>
    </source>
</reference>
<dbReference type="CDD" id="cd00009">
    <property type="entry name" value="AAA"/>
    <property type="match status" value="1"/>
</dbReference>
<name>A0ABP3V9R6_9CLOT</name>
<dbReference type="InterPro" id="IPR002197">
    <property type="entry name" value="HTH_Fis"/>
</dbReference>
<keyword evidence="1" id="KW-0547">Nucleotide-binding</keyword>
<dbReference type="InterPro" id="IPR025944">
    <property type="entry name" value="Sigma_54_int_dom_CS"/>
</dbReference>
<dbReference type="InterPro" id="IPR025662">
    <property type="entry name" value="Sigma_54_int_dom_ATP-bd_1"/>
</dbReference>
<evidence type="ECO:0000256" key="3">
    <source>
        <dbReference type="ARBA" id="ARBA00023015"/>
    </source>
</evidence>
<evidence type="ECO:0000256" key="5">
    <source>
        <dbReference type="ARBA" id="ARBA00023163"/>
    </source>
</evidence>
<dbReference type="Gene3D" id="3.30.450.20">
    <property type="entry name" value="PAS domain"/>
    <property type="match status" value="1"/>
</dbReference>
<dbReference type="PROSITE" id="PS00675">
    <property type="entry name" value="SIGMA54_INTERACT_1"/>
    <property type="match status" value="1"/>
</dbReference>
<dbReference type="InterPro" id="IPR058031">
    <property type="entry name" value="AAA_lid_NorR"/>
</dbReference>
<dbReference type="PROSITE" id="PS50045">
    <property type="entry name" value="SIGMA54_INTERACT_4"/>
    <property type="match status" value="1"/>
</dbReference>
<dbReference type="InterPro" id="IPR009057">
    <property type="entry name" value="Homeodomain-like_sf"/>
</dbReference>
<dbReference type="Gene3D" id="3.40.50.300">
    <property type="entry name" value="P-loop containing nucleotide triphosphate hydrolases"/>
    <property type="match status" value="1"/>
</dbReference>
<dbReference type="RefSeq" id="WP_343764466.1">
    <property type="nucleotide sequence ID" value="NZ_BAAACG010000019.1"/>
</dbReference>
<accession>A0ABP3V9R6</accession>
<feature type="domain" description="Sigma-54 factor interaction" evidence="6">
    <location>
        <begin position="236"/>
        <end position="466"/>
    </location>
</feature>
<comment type="caution">
    <text evidence="7">The sequence shown here is derived from an EMBL/GenBank/DDBJ whole genome shotgun (WGS) entry which is preliminary data.</text>
</comment>
<gene>
    <name evidence="7" type="ORF">GCM10008906_38440</name>
</gene>
<dbReference type="InterPro" id="IPR027417">
    <property type="entry name" value="P-loop_NTPase"/>
</dbReference>
<protein>
    <submittedName>
        <fullName evidence="7">Sigma 54-interacting transcriptional regulator</fullName>
    </submittedName>
</protein>
<keyword evidence="4" id="KW-0238">DNA-binding</keyword>
<sequence length="545" mass="62821">MFIEEDFKIISENINKDLITISNKNKVLSDKNKKLLKNKNGIFDKKHVDILRNEEDYLKDNKHIELEDYNKVKDLKSAESIDYSKYIDMEERIKYYKSTLDVVNKVLDTINECIVVIDENGKIVLMSECYKRFINCKNPEGKYVEDVIKNTKLHRVLKSGNVEIGEVQKINHNKTISMRIPIKKEEKIIGAIGKIMFKDINDFYFLSRKLDSLTNNEKSRNKLEKNRKAKYFFNDIAGASSKNKKVKILAKRAANTNSNILIVGESGTGKELYAHSVHNASNRRLDPFVKINCGAIPSDLLESELFGYEDGAFTGAKKGGKKGKFELANGGSIFLDEIGDMPMSMQVKLLRVIQEREVERVGGNVLKKIDVRIIAATNKNLEKLVKENKFREDLYYRLNVIRINVPPLRERKEDILLISDSLIKKVSARLGVYIKGISNEAKECLCNYDWPGNIRELENVIERSANLLDSDFIIKPHHLPKKILKTHIVRMNIEKNKYLKDIVSEVEREVIINCLEKNNWNKNKTSKILGISRANLYKKISEYNI</sequence>
<dbReference type="Pfam" id="PF02954">
    <property type="entry name" value="HTH_8"/>
    <property type="match status" value="1"/>
</dbReference>
<dbReference type="PROSITE" id="PS00688">
    <property type="entry name" value="SIGMA54_INTERACT_3"/>
    <property type="match status" value="1"/>
</dbReference>
<dbReference type="Proteomes" id="UP001501510">
    <property type="component" value="Unassembled WGS sequence"/>
</dbReference>
<dbReference type="InterPro" id="IPR025943">
    <property type="entry name" value="Sigma_54_int_dom_ATP-bd_2"/>
</dbReference>
<dbReference type="PROSITE" id="PS00676">
    <property type="entry name" value="SIGMA54_INTERACT_2"/>
    <property type="match status" value="1"/>
</dbReference>
<dbReference type="Gene3D" id="1.10.8.60">
    <property type="match status" value="1"/>
</dbReference>
<evidence type="ECO:0000256" key="1">
    <source>
        <dbReference type="ARBA" id="ARBA00022741"/>
    </source>
</evidence>
<organism evidence="7 8">
    <name type="scientific">Clostridium oceanicum</name>
    <dbReference type="NCBI Taxonomy" id="1543"/>
    <lineage>
        <taxon>Bacteria</taxon>
        <taxon>Bacillati</taxon>
        <taxon>Bacillota</taxon>
        <taxon>Clostridia</taxon>
        <taxon>Eubacteriales</taxon>
        <taxon>Clostridiaceae</taxon>
        <taxon>Clostridium</taxon>
    </lineage>
</organism>
<keyword evidence="5" id="KW-0804">Transcription</keyword>
<keyword evidence="8" id="KW-1185">Reference proteome</keyword>
<dbReference type="InterPro" id="IPR002078">
    <property type="entry name" value="Sigma_54_int"/>
</dbReference>
<dbReference type="SUPFAM" id="SSF46689">
    <property type="entry name" value="Homeodomain-like"/>
    <property type="match status" value="1"/>
</dbReference>
<keyword evidence="2" id="KW-0067">ATP-binding</keyword>
<evidence type="ECO:0000256" key="4">
    <source>
        <dbReference type="ARBA" id="ARBA00023125"/>
    </source>
</evidence>
<dbReference type="Pfam" id="PF00158">
    <property type="entry name" value="Sigma54_activat"/>
    <property type="match status" value="1"/>
</dbReference>